<dbReference type="OrthoDB" id="10260614at2759"/>
<keyword evidence="5 8" id="KW-1133">Transmembrane helix</keyword>
<evidence type="ECO:0000256" key="6">
    <source>
        <dbReference type="ARBA" id="ARBA00023136"/>
    </source>
</evidence>
<name>A0A2D3V5Y3_9PEZI</name>
<feature type="transmembrane region" description="Helical" evidence="8">
    <location>
        <begin position="580"/>
        <end position="599"/>
    </location>
</feature>
<sequence length="631" mass="69187">MAFSLSCWSAWAPRAVRQSRSAPLLYLFDGYRKCSPLASSPRWRNPANGNAFSTSPFLAVKRGKGKSVAPSKDKKQSTPKPAPPAPAKSKEREPPSNDSRLQPPTTVASHTEGAPSSLSQEPLTWRDYDLEGGMPLPNGERTQAEINAIFGGEQLDVDTGNYILSVMHWRRLSGALIDAGLDFPKDSGVERGQALAGLEYIRQLVPDVDEAAEGARYAEEEVVREQQRIQARAVKLGIYKANPEDAAEEEVYGEEESKQGTEYGRERSGQSALQKMREEKEAAWEEQQAADAVAAAKAEKAAVDTTRGPLELSGGVQPTAKHLVRTTGPNGVSIQPPRAKAWLQPVERKPWVKHYEDAAQIIKTQEVPNLSTAQRLVPSFMLLLVILSACYYLHENYTPPPKSARVWPDTPPSAATLWALTGVLLATFIMGRIPPLWRTYSKYMCVVPAYPYALSLFGSGFRHDTVMHLGSNLLSLWIFGLILHEEVGRGTFLSIYFASGALGGFTSLAFNVYRKLWMSYIFGASGAVFGVVAAVCTLQPNGSVKVFGWEIPVAAWVFLALQVGGQVVAVRRGVSNIDQAGHLGGMLGGFASAIWLRIMMKREREANLMVREDENKDVKALEVVEDNDVVE</sequence>
<feature type="compositionally biased region" description="Polar residues" evidence="7">
    <location>
        <begin position="47"/>
        <end position="56"/>
    </location>
</feature>
<feature type="transmembrane region" description="Helical" evidence="8">
    <location>
        <begin position="414"/>
        <end position="431"/>
    </location>
</feature>
<dbReference type="GO" id="GO:0004252">
    <property type="term" value="F:serine-type endopeptidase activity"/>
    <property type="evidence" value="ECO:0007669"/>
    <property type="project" value="InterPro"/>
</dbReference>
<feature type="transmembrane region" description="Helical" evidence="8">
    <location>
        <begin position="490"/>
        <end position="510"/>
    </location>
</feature>
<feature type="transmembrane region" description="Helical" evidence="8">
    <location>
        <begin position="466"/>
        <end position="483"/>
    </location>
</feature>
<keyword evidence="3 8" id="KW-0812">Transmembrane</keyword>
<dbReference type="Pfam" id="PF01694">
    <property type="entry name" value="Rhomboid"/>
    <property type="match status" value="1"/>
</dbReference>
<evidence type="ECO:0000256" key="2">
    <source>
        <dbReference type="ARBA" id="ARBA00009045"/>
    </source>
</evidence>
<feature type="region of interest" description="Disordered" evidence="7">
    <location>
        <begin position="38"/>
        <end position="122"/>
    </location>
</feature>
<feature type="region of interest" description="Disordered" evidence="7">
    <location>
        <begin position="245"/>
        <end position="288"/>
    </location>
</feature>
<keyword evidence="11" id="KW-1185">Reference proteome</keyword>
<dbReference type="InterPro" id="IPR050925">
    <property type="entry name" value="Rhomboid_protease_S54"/>
</dbReference>
<evidence type="ECO:0000256" key="8">
    <source>
        <dbReference type="SAM" id="Phobius"/>
    </source>
</evidence>
<feature type="transmembrane region" description="Helical" evidence="8">
    <location>
        <begin position="547"/>
        <end position="568"/>
    </location>
</feature>
<evidence type="ECO:0000256" key="3">
    <source>
        <dbReference type="ARBA" id="ARBA00022692"/>
    </source>
</evidence>
<dbReference type="GO" id="GO:0016020">
    <property type="term" value="C:membrane"/>
    <property type="evidence" value="ECO:0007669"/>
    <property type="project" value="UniProtKB-SubCell"/>
</dbReference>
<dbReference type="STRING" id="112498.A0A2D3V5Y3"/>
<keyword evidence="4" id="KW-0378">Hydrolase</keyword>
<evidence type="ECO:0000313" key="11">
    <source>
        <dbReference type="Proteomes" id="UP000225277"/>
    </source>
</evidence>
<dbReference type="PANTHER" id="PTHR43731">
    <property type="entry name" value="RHOMBOID PROTEASE"/>
    <property type="match status" value="1"/>
</dbReference>
<dbReference type="Gene3D" id="1.20.1540.10">
    <property type="entry name" value="Rhomboid-like"/>
    <property type="match status" value="1"/>
</dbReference>
<evidence type="ECO:0000259" key="9">
    <source>
        <dbReference type="Pfam" id="PF01694"/>
    </source>
</evidence>
<gene>
    <name evidence="10" type="ORF">RCC_02724</name>
</gene>
<reference evidence="10 11" key="1">
    <citation type="submission" date="2016-03" db="EMBL/GenBank/DDBJ databases">
        <authorList>
            <person name="Ploux O."/>
        </authorList>
    </citation>
    <scope>NUCLEOTIDE SEQUENCE [LARGE SCALE GENOMIC DNA]</scope>
    <source>
        <strain evidence="10 11">URUG2</strain>
    </source>
</reference>
<evidence type="ECO:0000256" key="1">
    <source>
        <dbReference type="ARBA" id="ARBA00004141"/>
    </source>
</evidence>
<dbReference type="Proteomes" id="UP000225277">
    <property type="component" value="Unassembled WGS sequence"/>
</dbReference>
<dbReference type="GeneID" id="35597937"/>
<dbReference type="GO" id="GO:0006465">
    <property type="term" value="P:signal peptide processing"/>
    <property type="evidence" value="ECO:0007669"/>
    <property type="project" value="TreeGrafter"/>
</dbReference>
<keyword evidence="6 8" id="KW-0472">Membrane</keyword>
<comment type="subcellular location">
    <subcellularLocation>
        <location evidence="1">Membrane</location>
        <topology evidence="1">Multi-pass membrane protein</topology>
    </subcellularLocation>
</comment>
<dbReference type="InterPro" id="IPR035952">
    <property type="entry name" value="Rhomboid-like_sf"/>
</dbReference>
<organism evidence="10 11">
    <name type="scientific">Ramularia collo-cygni</name>
    <dbReference type="NCBI Taxonomy" id="112498"/>
    <lineage>
        <taxon>Eukaryota</taxon>
        <taxon>Fungi</taxon>
        <taxon>Dikarya</taxon>
        <taxon>Ascomycota</taxon>
        <taxon>Pezizomycotina</taxon>
        <taxon>Dothideomycetes</taxon>
        <taxon>Dothideomycetidae</taxon>
        <taxon>Mycosphaerellales</taxon>
        <taxon>Mycosphaerellaceae</taxon>
        <taxon>Ramularia</taxon>
    </lineage>
</organism>
<feature type="compositionally biased region" description="Acidic residues" evidence="7">
    <location>
        <begin position="245"/>
        <end position="254"/>
    </location>
</feature>
<feature type="transmembrane region" description="Helical" evidence="8">
    <location>
        <begin position="516"/>
        <end position="535"/>
    </location>
</feature>
<evidence type="ECO:0000256" key="7">
    <source>
        <dbReference type="SAM" id="MobiDB-lite"/>
    </source>
</evidence>
<dbReference type="PANTHER" id="PTHR43731:SF14">
    <property type="entry name" value="PRESENILIN-ASSOCIATED RHOMBOID-LIKE PROTEIN, MITOCHONDRIAL"/>
    <property type="match status" value="1"/>
</dbReference>
<protein>
    <recommendedName>
        <fullName evidence="9">Peptidase S54 rhomboid domain-containing protein</fullName>
    </recommendedName>
</protein>
<dbReference type="SUPFAM" id="SSF144091">
    <property type="entry name" value="Rhomboid-like"/>
    <property type="match status" value="1"/>
</dbReference>
<evidence type="ECO:0000256" key="5">
    <source>
        <dbReference type="ARBA" id="ARBA00022989"/>
    </source>
</evidence>
<feature type="domain" description="Peptidase S54 rhomboid" evidence="9">
    <location>
        <begin position="455"/>
        <end position="595"/>
    </location>
</feature>
<dbReference type="EMBL" id="FJUY01000003">
    <property type="protein sequence ID" value="CZT16889.1"/>
    <property type="molecule type" value="Genomic_DNA"/>
</dbReference>
<comment type="similarity">
    <text evidence="2">Belongs to the peptidase S54 family.</text>
</comment>
<feature type="compositionally biased region" description="Polar residues" evidence="7">
    <location>
        <begin position="96"/>
        <end position="122"/>
    </location>
</feature>
<accession>A0A2D3V5Y3</accession>
<evidence type="ECO:0000256" key="4">
    <source>
        <dbReference type="ARBA" id="ARBA00022801"/>
    </source>
</evidence>
<dbReference type="AlphaFoldDB" id="A0A2D3V5Y3"/>
<evidence type="ECO:0000313" key="10">
    <source>
        <dbReference type="EMBL" id="CZT16889.1"/>
    </source>
</evidence>
<feature type="transmembrane region" description="Helical" evidence="8">
    <location>
        <begin position="376"/>
        <end position="394"/>
    </location>
</feature>
<proteinExistence type="inferred from homology"/>
<dbReference type="RefSeq" id="XP_023623782.1">
    <property type="nucleotide sequence ID" value="XM_023768014.1"/>
</dbReference>
<dbReference type="InterPro" id="IPR022764">
    <property type="entry name" value="Peptidase_S54_rhomboid_dom"/>
</dbReference>
<feature type="compositionally biased region" description="Basic and acidic residues" evidence="7">
    <location>
        <begin position="255"/>
        <end position="268"/>
    </location>
</feature>